<dbReference type="Proteomes" id="UP001186974">
    <property type="component" value="Unassembled WGS sequence"/>
</dbReference>
<protein>
    <submittedName>
        <fullName evidence="1">Uncharacterized protein</fullName>
    </submittedName>
</protein>
<proteinExistence type="predicted"/>
<organism evidence="1 2">
    <name type="scientific">Coniosporium uncinatum</name>
    <dbReference type="NCBI Taxonomy" id="93489"/>
    <lineage>
        <taxon>Eukaryota</taxon>
        <taxon>Fungi</taxon>
        <taxon>Dikarya</taxon>
        <taxon>Ascomycota</taxon>
        <taxon>Pezizomycotina</taxon>
        <taxon>Dothideomycetes</taxon>
        <taxon>Dothideomycetes incertae sedis</taxon>
        <taxon>Coniosporium</taxon>
    </lineage>
</organism>
<dbReference type="EMBL" id="JAWDJW010006725">
    <property type="protein sequence ID" value="KAK3063774.1"/>
    <property type="molecule type" value="Genomic_DNA"/>
</dbReference>
<comment type="caution">
    <text evidence="1">The sequence shown here is derived from an EMBL/GenBank/DDBJ whole genome shotgun (WGS) entry which is preliminary data.</text>
</comment>
<evidence type="ECO:0000313" key="1">
    <source>
        <dbReference type="EMBL" id="KAK3063774.1"/>
    </source>
</evidence>
<reference evidence="1" key="1">
    <citation type="submission" date="2024-09" db="EMBL/GenBank/DDBJ databases">
        <title>Black Yeasts Isolated from many extreme environments.</title>
        <authorList>
            <person name="Coleine C."/>
            <person name="Stajich J.E."/>
            <person name="Selbmann L."/>
        </authorList>
    </citation>
    <scope>NUCLEOTIDE SEQUENCE</scope>
    <source>
        <strain evidence="1">CCFEE 5737</strain>
    </source>
</reference>
<gene>
    <name evidence="1" type="ORF">LTS18_012876</name>
</gene>
<name>A0ACC3D991_9PEZI</name>
<keyword evidence="2" id="KW-1185">Reference proteome</keyword>
<sequence>MTPAEEAMLADLGLSRRDLLTSVEEGPARRQYVPRSERNSILPPAGTSTSTLKGPANAWQSFYLNDPHPDHQARAMKDLGGGQSHHANLNISDQERSRANAIPLRNNSPFLHVRPRAPSNIATPPTSGPLGSLGILPKLTGNALEDAKAFQAASTRAQKSRPRSSRDKLLERARAIGLPMLPAPQQRSLLAVQSPVSSLPSLKKPVTSSLMFIPRQVQLARRKPKPTQPTLAPQPVAAPSRNLVENAGAFLATAGLSKSRFAPKTANPSNVSAQSSTPNPRLHATINGTKSAVSIDSDESNQWEKSLLSKSLSEPPADTMDVNPNMWSPAFPPSETASAQSMAPTAQSSSQVPMQREIASQQPTPSQPAVIQENVFTTTPRKLLVEYSSSPSEHEKPSTDHKELLTSSSPPAVNSERPRKLGLSSSRFATSTATPGQSPLLGQSKMPTTASSIARSVAPTTGGLVDEPPVPTTLMQPLTPRRISNAAPKADGVRLVDLMSNAYRKSQAQPPLAQNGVVTRIRTTSFATDTSAESQQVEATLKYEPSSDAESLPREEITSSNDTAQPAMSKELQESFEGLTLESATRHIITGAYQSTKHDTHRGRSHEIPGPIAHMMENGAPTLSTPPQQPSLPPTAYTPAYLIALEICQPYLGYDRMLQQLEEKRKNINPDFVDEGVMFDE</sequence>
<evidence type="ECO:0000313" key="2">
    <source>
        <dbReference type="Proteomes" id="UP001186974"/>
    </source>
</evidence>
<accession>A0ACC3D991</accession>